<dbReference type="EMBL" id="FOFX01000094">
    <property type="protein sequence ID" value="SEQ58789.1"/>
    <property type="molecule type" value="Genomic_DNA"/>
</dbReference>
<dbReference type="EMBL" id="FNUX01000001">
    <property type="protein sequence ID" value="SEF42840.1"/>
    <property type="molecule type" value="Genomic_DNA"/>
</dbReference>
<sequence>MNNKHLTKLVREGQYIAEVEIELIDAGEGWSPYLSIEDAYKLDDVRAALQRGDIRTAGKFGRVYTLTPLAV</sequence>
<evidence type="ECO:0000313" key="2">
    <source>
        <dbReference type="EMBL" id="SEQ58789.1"/>
    </source>
</evidence>
<accession>A0A1H5RX88</accession>
<name>A0A1H5RX88_9PROT</name>
<organism evidence="1 4">
    <name type="scientific">Nitrosomonas ureae</name>
    <dbReference type="NCBI Taxonomy" id="44577"/>
    <lineage>
        <taxon>Bacteria</taxon>
        <taxon>Pseudomonadati</taxon>
        <taxon>Pseudomonadota</taxon>
        <taxon>Betaproteobacteria</taxon>
        <taxon>Nitrosomonadales</taxon>
        <taxon>Nitrosomonadaceae</taxon>
        <taxon>Nitrosomonas</taxon>
    </lineage>
</organism>
<protein>
    <submittedName>
        <fullName evidence="1">Uncharacterized protein</fullName>
    </submittedName>
</protein>
<evidence type="ECO:0000313" key="4">
    <source>
        <dbReference type="Proteomes" id="UP000236753"/>
    </source>
</evidence>
<dbReference type="AlphaFoldDB" id="A0A1H5RX88"/>
<dbReference type="Proteomes" id="UP000236753">
    <property type="component" value="Unassembled WGS sequence"/>
</dbReference>
<gene>
    <name evidence="1" type="ORF">SAMN05216334_101287</name>
    <name evidence="2" type="ORF">SAMN05421510_10945</name>
</gene>
<evidence type="ECO:0000313" key="1">
    <source>
        <dbReference type="EMBL" id="SEF42840.1"/>
    </source>
</evidence>
<reference evidence="3 4" key="1">
    <citation type="submission" date="2016-10" db="EMBL/GenBank/DDBJ databases">
        <authorList>
            <person name="de Groot N.N."/>
        </authorList>
    </citation>
    <scope>NUCLEOTIDE SEQUENCE [LARGE SCALE GENOMIC DNA]</scope>
    <source>
        <strain evidence="1 4">Nm13</strain>
        <strain evidence="2 3">Nm9</strain>
    </source>
</reference>
<dbReference type="Proteomes" id="UP000181998">
    <property type="component" value="Unassembled WGS sequence"/>
</dbReference>
<proteinExistence type="predicted"/>
<evidence type="ECO:0000313" key="3">
    <source>
        <dbReference type="Proteomes" id="UP000181998"/>
    </source>
</evidence>
<dbReference type="OrthoDB" id="427383at2"/>
<dbReference type="RefSeq" id="WP_074722694.1">
    <property type="nucleotide sequence ID" value="NZ_FNUX01000001.1"/>
</dbReference>